<evidence type="ECO:0000256" key="2">
    <source>
        <dbReference type="ARBA" id="ARBA00008441"/>
    </source>
</evidence>
<dbReference type="CDD" id="cd09916">
    <property type="entry name" value="CpxP_like"/>
    <property type="match status" value="1"/>
</dbReference>
<protein>
    <submittedName>
        <fullName evidence="6">Envelope stress induced periplasmic protein</fullName>
    </submittedName>
</protein>
<feature type="signal peptide" evidence="5">
    <location>
        <begin position="1"/>
        <end position="23"/>
    </location>
</feature>
<dbReference type="RefSeq" id="WP_058510266.1">
    <property type="nucleotide sequence ID" value="NZ_LNYY01000019.1"/>
</dbReference>
<evidence type="ECO:0000313" key="6">
    <source>
        <dbReference type="EMBL" id="KTD68149.1"/>
    </source>
</evidence>
<feature type="chain" id="PRO_5006918647" evidence="5">
    <location>
        <begin position="24"/>
        <end position="143"/>
    </location>
</feature>
<dbReference type="PATRIC" id="fig|947033.5.peg.1392"/>
<sequence>MSKKLLWLSTIVFVLTVGQPSFACIGDSKYCNSHHRFDNLAQELNLTADQKAKIKAYKEKARSTLKENYVQLRLLRGQISAMIQADKIDEAKLDVLVDKVSKIRGSMLKNRIMMQHQMYSLLNEKQKAKFLELKKKWYLKRND</sequence>
<comment type="caution">
    <text evidence="6">The sequence shown here is derived from an EMBL/GenBank/DDBJ whole genome shotgun (WGS) entry which is preliminary data.</text>
</comment>
<comment type="similarity">
    <text evidence="2">Belongs to the CpxP/Spy family.</text>
</comment>
<dbReference type="OrthoDB" id="5648654at2"/>
<dbReference type="Pfam" id="PF07813">
    <property type="entry name" value="LTXXQ"/>
    <property type="match status" value="1"/>
</dbReference>
<keyword evidence="3 5" id="KW-0732">Signal</keyword>
<dbReference type="InterPro" id="IPR012899">
    <property type="entry name" value="LTXXQ"/>
</dbReference>
<dbReference type="STRING" id="947033.Lste_1307"/>
<comment type="subcellular location">
    <subcellularLocation>
        <location evidence="1">Periplasm</location>
    </subcellularLocation>
</comment>
<proteinExistence type="inferred from homology"/>
<dbReference type="PANTHER" id="PTHR38102:SF1">
    <property type="entry name" value="PERIPLASMIC CHAPERONE SPY"/>
    <property type="match status" value="1"/>
</dbReference>
<evidence type="ECO:0000256" key="4">
    <source>
        <dbReference type="ARBA" id="ARBA00022764"/>
    </source>
</evidence>
<organism evidence="6 7">
    <name type="scientific">Legionella steelei</name>
    <dbReference type="NCBI Taxonomy" id="947033"/>
    <lineage>
        <taxon>Bacteria</taxon>
        <taxon>Pseudomonadati</taxon>
        <taxon>Pseudomonadota</taxon>
        <taxon>Gammaproteobacteria</taxon>
        <taxon>Legionellales</taxon>
        <taxon>Legionellaceae</taxon>
        <taxon>Legionella</taxon>
    </lineage>
</organism>
<dbReference type="GO" id="GO:0051082">
    <property type="term" value="F:unfolded protein binding"/>
    <property type="evidence" value="ECO:0007669"/>
    <property type="project" value="TreeGrafter"/>
</dbReference>
<dbReference type="Gene3D" id="1.20.120.1490">
    <property type="match status" value="1"/>
</dbReference>
<evidence type="ECO:0000256" key="1">
    <source>
        <dbReference type="ARBA" id="ARBA00004418"/>
    </source>
</evidence>
<name>A0A0W0ZG89_9GAMM</name>
<dbReference type="InterPro" id="IPR052211">
    <property type="entry name" value="Cpx_auxiliary_protein"/>
</dbReference>
<evidence type="ECO:0000256" key="3">
    <source>
        <dbReference type="ARBA" id="ARBA00022729"/>
    </source>
</evidence>
<dbReference type="GO" id="GO:0030288">
    <property type="term" value="C:outer membrane-bounded periplasmic space"/>
    <property type="evidence" value="ECO:0007669"/>
    <property type="project" value="TreeGrafter"/>
</dbReference>
<evidence type="ECO:0000313" key="7">
    <source>
        <dbReference type="Proteomes" id="UP000054926"/>
    </source>
</evidence>
<accession>A0A0W0ZG89</accession>
<evidence type="ECO:0000256" key="5">
    <source>
        <dbReference type="SAM" id="SignalP"/>
    </source>
</evidence>
<dbReference type="EMBL" id="LNYY01000019">
    <property type="protein sequence ID" value="KTD68149.1"/>
    <property type="molecule type" value="Genomic_DNA"/>
</dbReference>
<reference evidence="6 7" key="1">
    <citation type="submission" date="2015-11" db="EMBL/GenBank/DDBJ databases">
        <title>Genomic analysis of 38 Legionella species identifies large and diverse effector repertoires.</title>
        <authorList>
            <person name="Burstein D."/>
            <person name="Amaro F."/>
            <person name="Zusman T."/>
            <person name="Lifshitz Z."/>
            <person name="Cohen O."/>
            <person name="Gilbert J.A."/>
            <person name="Pupko T."/>
            <person name="Shuman H.A."/>
            <person name="Segal G."/>
        </authorList>
    </citation>
    <scope>NUCLEOTIDE SEQUENCE [LARGE SCALE GENOMIC DNA]</scope>
    <source>
        <strain evidence="6 7">IMVS3376</strain>
    </source>
</reference>
<gene>
    <name evidence="6" type="primary">spy</name>
    <name evidence="6" type="ORF">Lste_1307</name>
</gene>
<dbReference type="AlphaFoldDB" id="A0A0W0ZG89"/>
<keyword evidence="7" id="KW-1185">Reference proteome</keyword>
<dbReference type="Proteomes" id="UP000054926">
    <property type="component" value="Unassembled WGS sequence"/>
</dbReference>
<keyword evidence="4" id="KW-0574">Periplasm</keyword>
<dbReference type="PANTHER" id="PTHR38102">
    <property type="entry name" value="PERIPLASMIC CHAPERONE SPY"/>
    <property type="match status" value="1"/>
</dbReference>